<dbReference type="Pfam" id="PF00293">
    <property type="entry name" value="NUDIX"/>
    <property type="match status" value="1"/>
</dbReference>
<name>A0ABV8VAV2_9GAMM</name>
<dbReference type="PANTHER" id="PTHR43222:SF11">
    <property type="entry name" value="PHOSPHATASE NUDJ"/>
    <property type="match status" value="1"/>
</dbReference>
<dbReference type="Proteomes" id="UP001595840">
    <property type="component" value="Unassembled WGS sequence"/>
</dbReference>
<dbReference type="PROSITE" id="PS00893">
    <property type="entry name" value="NUDIX_BOX"/>
    <property type="match status" value="1"/>
</dbReference>
<evidence type="ECO:0000313" key="4">
    <source>
        <dbReference type="EMBL" id="MFC4363837.1"/>
    </source>
</evidence>
<sequence length="150" mass="16661">MDNYWAPHITVAVILEQDGKYLFVRENTDQGIRINQPAGHVEAGESLAQAACRETLEETGYKVTLAGFVSLSSYTAPSNGTTYFRATFSAKDAKQVPGARLDPDIIEPIWLSREELEQQKAAWRSPLVADVLDQYIKHGAQSLELGTLHR</sequence>
<dbReference type="PANTHER" id="PTHR43222">
    <property type="entry name" value="NUDIX HYDROLASE 23"/>
    <property type="match status" value="1"/>
</dbReference>
<evidence type="ECO:0000313" key="5">
    <source>
        <dbReference type="Proteomes" id="UP001595840"/>
    </source>
</evidence>
<comment type="caution">
    <text evidence="4">The sequence shown here is derived from an EMBL/GenBank/DDBJ whole genome shotgun (WGS) entry which is preliminary data.</text>
</comment>
<protein>
    <submittedName>
        <fullName evidence="4">NUDIX domain-containing protein</fullName>
    </submittedName>
</protein>
<feature type="domain" description="Nudix hydrolase" evidence="3">
    <location>
        <begin position="6"/>
        <end position="133"/>
    </location>
</feature>
<evidence type="ECO:0000256" key="2">
    <source>
        <dbReference type="ARBA" id="ARBA00022801"/>
    </source>
</evidence>
<evidence type="ECO:0000259" key="3">
    <source>
        <dbReference type="PROSITE" id="PS51462"/>
    </source>
</evidence>
<proteinExistence type="predicted"/>
<dbReference type="RefSeq" id="WP_290263267.1">
    <property type="nucleotide sequence ID" value="NZ_JAUFQG010000004.1"/>
</dbReference>
<dbReference type="EMBL" id="JBHSCX010000021">
    <property type="protein sequence ID" value="MFC4363837.1"/>
    <property type="molecule type" value="Genomic_DNA"/>
</dbReference>
<keyword evidence="2" id="KW-0378">Hydrolase</keyword>
<organism evidence="4 5">
    <name type="scientific">Simiduia curdlanivorans</name>
    <dbReference type="NCBI Taxonomy" id="1492769"/>
    <lineage>
        <taxon>Bacteria</taxon>
        <taxon>Pseudomonadati</taxon>
        <taxon>Pseudomonadota</taxon>
        <taxon>Gammaproteobacteria</taxon>
        <taxon>Cellvibrionales</taxon>
        <taxon>Cellvibrionaceae</taxon>
        <taxon>Simiduia</taxon>
    </lineage>
</organism>
<comment type="cofactor">
    <cofactor evidence="1">
        <name>Mg(2+)</name>
        <dbReference type="ChEBI" id="CHEBI:18420"/>
    </cofactor>
</comment>
<dbReference type="InterPro" id="IPR000086">
    <property type="entry name" value="NUDIX_hydrolase_dom"/>
</dbReference>
<evidence type="ECO:0000256" key="1">
    <source>
        <dbReference type="ARBA" id="ARBA00001946"/>
    </source>
</evidence>
<dbReference type="Gene3D" id="3.90.79.10">
    <property type="entry name" value="Nucleoside Triphosphate Pyrophosphohydrolase"/>
    <property type="match status" value="1"/>
</dbReference>
<reference evidence="5" key="1">
    <citation type="journal article" date="2019" name="Int. J. Syst. Evol. Microbiol.">
        <title>The Global Catalogue of Microorganisms (GCM) 10K type strain sequencing project: providing services to taxonomists for standard genome sequencing and annotation.</title>
        <authorList>
            <consortium name="The Broad Institute Genomics Platform"/>
            <consortium name="The Broad Institute Genome Sequencing Center for Infectious Disease"/>
            <person name="Wu L."/>
            <person name="Ma J."/>
        </authorList>
    </citation>
    <scope>NUCLEOTIDE SEQUENCE [LARGE SCALE GENOMIC DNA]</scope>
    <source>
        <strain evidence="5">CECT 8570</strain>
    </source>
</reference>
<dbReference type="InterPro" id="IPR015797">
    <property type="entry name" value="NUDIX_hydrolase-like_dom_sf"/>
</dbReference>
<keyword evidence="5" id="KW-1185">Reference proteome</keyword>
<dbReference type="SUPFAM" id="SSF55811">
    <property type="entry name" value="Nudix"/>
    <property type="match status" value="1"/>
</dbReference>
<accession>A0ABV8VAV2</accession>
<dbReference type="PROSITE" id="PS51462">
    <property type="entry name" value="NUDIX"/>
    <property type="match status" value="1"/>
</dbReference>
<dbReference type="InterPro" id="IPR020084">
    <property type="entry name" value="NUDIX_hydrolase_CS"/>
</dbReference>
<gene>
    <name evidence="4" type="ORF">ACFOX3_16085</name>
</gene>